<dbReference type="InterPro" id="IPR029039">
    <property type="entry name" value="Flavoprotein-like_sf"/>
</dbReference>
<dbReference type="RefSeq" id="WP_034628657.1">
    <property type="nucleotide sequence ID" value="NZ_AXNT01000046.1"/>
</dbReference>
<dbReference type="STRING" id="1408250.Q760_13115"/>
<dbReference type="EMBL" id="AXNT01000046">
    <property type="protein sequence ID" value="KGM02467.1"/>
    <property type="molecule type" value="Genomic_DNA"/>
</dbReference>
<feature type="domain" description="NADPH-dependent FMN reductase-like" evidence="1">
    <location>
        <begin position="10"/>
        <end position="146"/>
    </location>
</feature>
<dbReference type="Gene3D" id="3.40.50.360">
    <property type="match status" value="1"/>
</dbReference>
<evidence type="ECO:0000313" key="3">
    <source>
        <dbReference type="Proteomes" id="UP000029833"/>
    </source>
</evidence>
<dbReference type="OrthoDB" id="9812295at2"/>
<gene>
    <name evidence="2" type="ORF">Q760_13115</name>
</gene>
<dbReference type="SUPFAM" id="SSF52218">
    <property type="entry name" value="Flavoproteins"/>
    <property type="match status" value="1"/>
</dbReference>
<proteinExistence type="predicted"/>
<evidence type="ECO:0000259" key="1">
    <source>
        <dbReference type="Pfam" id="PF03358"/>
    </source>
</evidence>
<reference evidence="2 3" key="1">
    <citation type="submission" date="2013-10" db="EMBL/GenBank/DDBJ databases">
        <authorList>
            <person name="Wang G."/>
            <person name="Zhuang W."/>
        </authorList>
    </citation>
    <scope>NUCLEOTIDE SEQUENCE [LARGE SCALE GENOMIC DNA]</scope>
    <source>
        <strain evidence="2 3">DSM 20118</strain>
    </source>
</reference>
<evidence type="ECO:0000313" key="2">
    <source>
        <dbReference type="EMBL" id="KGM02467.1"/>
    </source>
</evidence>
<organism evidence="2 3">
    <name type="scientific">Cellulomonas cellasea DSM 20118</name>
    <dbReference type="NCBI Taxonomy" id="1408250"/>
    <lineage>
        <taxon>Bacteria</taxon>
        <taxon>Bacillati</taxon>
        <taxon>Actinomycetota</taxon>
        <taxon>Actinomycetes</taxon>
        <taxon>Micrococcales</taxon>
        <taxon>Cellulomonadaceae</taxon>
        <taxon>Cellulomonas</taxon>
    </lineage>
</organism>
<dbReference type="GO" id="GO:0005829">
    <property type="term" value="C:cytosol"/>
    <property type="evidence" value="ECO:0007669"/>
    <property type="project" value="TreeGrafter"/>
</dbReference>
<dbReference type="GO" id="GO:0010181">
    <property type="term" value="F:FMN binding"/>
    <property type="evidence" value="ECO:0007669"/>
    <property type="project" value="TreeGrafter"/>
</dbReference>
<protein>
    <submittedName>
        <fullName evidence="2">NADPH-dependent FMN reductase</fullName>
    </submittedName>
</protein>
<dbReference type="InterPro" id="IPR050712">
    <property type="entry name" value="NAD(P)H-dep_reductase"/>
</dbReference>
<dbReference type="Pfam" id="PF03358">
    <property type="entry name" value="FMN_red"/>
    <property type="match status" value="1"/>
</dbReference>
<dbReference type="PANTHER" id="PTHR30543:SF21">
    <property type="entry name" value="NAD(P)H-DEPENDENT FMN REDUCTASE LOT6"/>
    <property type="match status" value="1"/>
</dbReference>
<dbReference type="Proteomes" id="UP000029833">
    <property type="component" value="Unassembled WGS sequence"/>
</dbReference>
<dbReference type="GO" id="GO:0016491">
    <property type="term" value="F:oxidoreductase activity"/>
    <property type="evidence" value="ECO:0007669"/>
    <property type="project" value="InterPro"/>
</dbReference>
<sequence length="189" mass="20245">MLSAAPPLRTALLVASVRPERLGSTVAAWAHERLDAHGGFEVDVVDLADVTLPAAHDGSGDTDAFRARLAAADAFVVVTPEYNHGYPGYLKIAIDSALAEWEGKPLAFVSYGGLAGGTRAVEQLRQVFAELQVVTVREAVAFPGVWDRFGPDGCLVDPARHEAAAKSMLDQLQWWGRTLRTARRADPAA</sequence>
<name>A0A0A0B8L2_9CELL</name>
<comment type="caution">
    <text evidence="2">The sequence shown here is derived from an EMBL/GenBank/DDBJ whole genome shotgun (WGS) entry which is preliminary data.</text>
</comment>
<dbReference type="AlphaFoldDB" id="A0A0A0B8L2"/>
<dbReference type="InterPro" id="IPR005025">
    <property type="entry name" value="FMN_Rdtase-like_dom"/>
</dbReference>
<keyword evidence="3" id="KW-1185">Reference proteome</keyword>
<dbReference type="PANTHER" id="PTHR30543">
    <property type="entry name" value="CHROMATE REDUCTASE"/>
    <property type="match status" value="1"/>
</dbReference>
<accession>A0A0A0B8L2</accession>